<keyword evidence="1 2" id="KW-0732">Signal</keyword>
<evidence type="ECO:0000256" key="1">
    <source>
        <dbReference type="ARBA" id="ARBA00022729"/>
    </source>
</evidence>
<dbReference type="InterPro" id="IPR005220">
    <property type="entry name" value="CarO-like"/>
</dbReference>
<evidence type="ECO:0000256" key="2">
    <source>
        <dbReference type="SAM" id="SignalP"/>
    </source>
</evidence>
<sequence>MTYMKSSFYLISALILAGILSQRAAVALPSFSAYEYHQSTVKCEVPQRFMVKQLPYLKDNSRVILEGNIQTQLDPEHYLFADYSGVVEIKISAELWGKTIITPYDTVRIEGEMEKDRHSIMIMADNIDVVKNPA</sequence>
<dbReference type="Gene3D" id="2.40.50.200">
    <property type="entry name" value="Bacterial OB-fold"/>
    <property type="match status" value="1"/>
</dbReference>
<dbReference type="Pfam" id="PF04076">
    <property type="entry name" value="BOF"/>
    <property type="match status" value="1"/>
</dbReference>
<comment type="caution">
    <text evidence="3">The sequence shown here is derived from an EMBL/GenBank/DDBJ whole genome shotgun (WGS) entry which is preliminary data.</text>
</comment>
<organism evidence="3 4">
    <name type="scientific">Morganella psychrotolerans</name>
    <dbReference type="NCBI Taxonomy" id="368603"/>
    <lineage>
        <taxon>Bacteria</taxon>
        <taxon>Pseudomonadati</taxon>
        <taxon>Pseudomonadota</taxon>
        <taxon>Gammaproteobacteria</taxon>
        <taxon>Enterobacterales</taxon>
        <taxon>Morganellaceae</taxon>
        <taxon>Morganella</taxon>
    </lineage>
</organism>
<name>A0A1B8H0F5_9GAMM</name>
<dbReference type="EMBL" id="LZEX01000045">
    <property type="protein sequence ID" value="OBU02560.1"/>
    <property type="molecule type" value="Genomic_DNA"/>
</dbReference>
<dbReference type="NCBIfam" id="NF033674">
    <property type="entry name" value="stress_OB_fold"/>
    <property type="match status" value="1"/>
</dbReference>
<feature type="chain" id="PRO_5008609192" evidence="2">
    <location>
        <begin position="25"/>
        <end position="134"/>
    </location>
</feature>
<dbReference type="PANTHER" id="PTHR36571:SF1">
    <property type="entry name" value="PROTEIN YGIW"/>
    <property type="match status" value="1"/>
</dbReference>
<dbReference type="PANTHER" id="PTHR36571">
    <property type="entry name" value="PROTEIN YGIW"/>
    <property type="match status" value="1"/>
</dbReference>
<accession>A0A1B8H0F5</accession>
<proteinExistence type="predicted"/>
<dbReference type="SUPFAM" id="SSF101756">
    <property type="entry name" value="Hypothetical protein YgiW"/>
    <property type="match status" value="1"/>
</dbReference>
<evidence type="ECO:0000313" key="3">
    <source>
        <dbReference type="EMBL" id="OBU02560.1"/>
    </source>
</evidence>
<dbReference type="InterPro" id="IPR036700">
    <property type="entry name" value="BOBF_sf"/>
</dbReference>
<dbReference type="Proteomes" id="UP000092247">
    <property type="component" value="Unassembled WGS sequence"/>
</dbReference>
<gene>
    <name evidence="3" type="ORF">AYY17_12995</name>
</gene>
<dbReference type="AlphaFoldDB" id="A0A1B8H0F5"/>
<evidence type="ECO:0000313" key="4">
    <source>
        <dbReference type="Proteomes" id="UP000092247"/>
    </source>
</evidence>
<protein>
    <submittedName>
        <fullName evidence="3">Uncharacterized protein</fullName>
    </submittedName>
</protein>
<reference evidence="3 4" key="1">
    <citation type="submission" date="2016-06" db="EMBL/GenBank/DDBJ databases">
        <authorList>
            <person name="Kjaerup R.B."/>
            <person name="Dalgaard T.S."/>
            <person name="Juul-Madsen H.R."/>
        </authorList>
    </citation>
    <scope>NUCLEOTIDE SEQUENCE [LARGE SCALE GENOMIC DNA]</scope>
    <source>
        <strain evidence="3 4">GCSL-Mp3</strain>
    </source>
</reference>
<feature type="signal peptide" evidence="2">
    <location>
        <begin position="1"/>
        <end position="24"/>
    </location>
</feature>